<dbReference type="Pfam" id="PF02810">
    <property type="entry name" value="SEC-C"/>
    <property type="match status" value="1"/>
</dbReference>
<accession>A0ABU4C1I4</accession>
<dbReference type="InterPro" id="IPR011990">
    <property type="entry name" value="TPR-like_helical_dom_sf"/>
</dbReference>
<sequence>MSEPMDPNDLIAEAAMELLREHGPQTAADWGNLLADAGHGTPDDMTEFVEYVEDPLLGYLTGARYAALDTLFEHRILTHRLTDAEISSGVLDANPDLMVLRVFLDSFDDNEDREIRVVHRGLDDAALAERGIDDPTFPADEGFLLAPDALSECAAGDLIGLFVADRELTLCTVADVVDPTPGFADALANILTDTGAETLDAIVWQLMLEEPTLFRQPAAPLGELLESAGYVRDGDYVAIEGFDFEAFHLANRARMLEIRDNLHPDEAAAVIALVDLVSAAHLEFPEDTSEIGDWARAQITENPQIYVAVAEPPAAAAALELLSELDDHDEILHAVATALADKGPRRVKPAAYWLAGKAADRLGKVIVAEAYYESALDRDPDWVPAIFELALLAADRSDATRALALLGRIEGGESEILHDVLARYAPAEHPELGRNDKCWCGSGRKYKVCHLGKSEITFDDRANWLYIKAQLFSRSPEYFDVVFDLAEVRAQHWDDDDALTRALEGGLAVDTALFDSNIFGVFVERRGELLPADELQLAQQWLQVPQSVYEVASTVPGTSLTLRDVRTDVAYDVADEWGSLNLEAGSLVCARVLPAGSAMRTFGGIEPIAAADKDGLIALLDSPDTEPWQLVEFLSARFAALR</sequence>
<proteinExistence type="predicted"/>
<dbReference type="Gene3D" id="1.25.40.10">
    <property type="entry name" value="Tetratricopeptide repeat domain"/>
    <property type="match status" value="1"/>
</dbReference>
<dbReference type="Gene3D" id="3.10.450.50">
    <property type="match status" value="1"/>
</dbReference>
<dbReference type="RefSeq" id="WP_317544943.1">
    <property type="nucleotide sequence ID" value="NZ_JAWLKB010000017.1"/>
</dbReference>
<comment type="caution">
    <text evidence="1">The sequence shown here is derived from an EMBL/GenBank/DDBJ whole genome shotgun (WGS) entry which is preliminary data.</text>
</comment>
<dbReference type="EMBL" id="JAWLKB010000017">
    <property type="protein sequence ID" value="MDV6270357.1"/>
    <property type="molecule type" value="Genomic_DNA"/>
</dbReference>
<protein>
    <submittedName>
        <fullName evidence="1">SEC-C domain-containing protein</fullName>
    </submittedName>
</protein>
<dbReference type="InterPro" id="IPR004027">
    <property type="entry name" value="SEC_C_motif"/>
</dbReference>
<dbReference type="SUPFAM" id="SSF48452">
    <property type="entry name" value="TPR-like"/>
    <property type="match status" value="1"/>
</dbReference>
<organism evidence="1 2">
    <name type="scientific">Rhodococcus globerulus</name>
    <dbReference type="NCBI Taxonomy" id="33008"/>
    <lineage>
        <taxon>Bacteria</taxon>
        <taxon>Bacillati</taxon>
        <taxon>Actinomycetota</taxon>
        <taxon>Actinomycetes</taxon>
        <taxon>Mycobacteriales</taxon>
        <taxon>Nocardiaceae</taxon>
        <taxon>Rhodococcus</taxon>
    </lineage>
</organism>
<keyword evidence="2" id="KW-1185">Reference proteome</keyword>
<dbReference type="SUPFAM" id="SSF103642">
    <property type="entry name" value="Sec-C motif"/>
    <property type="match status" value="1"/>
</dbReference>
<name>A0ABU4C1I4_RHOGO</name>
<dbReference type="Proteomes" id="UP001185927">
    <property type="component" value="Unassembled WGS sequence"/>
</dbReference>
<evidence type="ECO:0000313" key="1">
    <source>
        <dbReference type="EMBL" id="MDV6270357.1"/>
    </source>
</evidence>
<evidence type="ECO:0000313" key="2">
    <source>
        <dbReference type="Proteomes" id="UP001185927"/>
    </source>
</evidence>
<reference evidence="1 2" key="1">
    <citation type="submission" date="2023-10" db="EMBL/GenBank/DDBJ databases">
        <title>Development of a sustainable strategy for remediation of hydrocarbon-contaminated territories based on the waste exchange concept.</title>
        <authorList>
            <person name="Krivoruchko A."/>
        </authorList>
    </citation>
    <scope>NUCLEOTIDE SEQUENCE [LARGE SCALE GENOMIC DNA]</scope>
    <source>
        <strain evidence="1 2">IEGM 1203</strain>
    </source>
</reference>
<gene>
    <name evidence="1" type="ORF">R3Q16_27390</name>
</gene>